<proteinExistence type="inferred from homology"/>
<dbReference type="GO" id="GO:0003713">
    <property type="term" value="F:transcription coactivator activity"/>
    <property type="evidence" value="ECO:0007669"/>
    <property type="project" value="TreeGrafter"/>
</dbReference>
<reference evidence="7" key="2">
    <citation type="submission" date="2025-09" db="UniProtKB">
        <authorList>
            <consortium name="Ensembl"/>
        </authorList>
    </citation>
    <scope>IDENTIFICATION</scope>
</reference>
<accession>A0A8C4NFT9</accession>
<keyword evidence="8" id="KW-1185">Reference proteome</keyword>
<evidence type="ECO:0000256" key="2">
    <source>
        <dbReference type="ARBA" id="ARBA00007688"/>
    </source>
</evidence>
<dbReference type="GO" id="GO:0016251">
    <property type="term" value="F:RNA polymerase II general transcription initiation factor activity"/>
    <property type="evidence" value="ECO:0007669"/>
    <property type="project" value="InterPro"/>
</dbReference>
<dbReference type="Ensembl" id="ENSEBUT00000002217.1">
    <property type="protein sequence ID" value="ENSEBUP00000001877.1"/>
    <property type="gene ID" value="ENSEBUG00000001538.1"/>
</dbReference>
<comment type="subcellular location">
    <subcellularLocation>
        <location evidence="1">Nucleus</location>
    </subcellularLocation>
</comment>
<dbReference type="GeneTree" id="ENSGT00940000171900"/>
<dbReference type="GO" id="GO:0051123">
    <property type="term" value="P:RNA polymerase II preinitiation complex assembly"/>
    <property type="evidence" value="ECO:0007669"/>
    <property type="project" value="TreeGrafter"/>
</dbReference>
<dbReference type="InterPro" id="IPR037796">
    <property type="entry name" value="TAF6"/>
</dbReference>
<evidence type="ECO:0000256" key="5">
    <source>
        <dbReference type="ARBA" id="ARBA00023242"/>
    </source>
</evidence>
<feature type="compositionally biased region" description="Basic and acidic residues" evidence="6">
    <location>
        <begin position="251"/>
        <end position="260"/>
    </location>
</feature>
<keyword evidence="3" id="KW-0805">Transcription regulation</keyword>
<evidence type="ECO:0000313" key="8">
    <source>
        <dbReference type="Proteomes" id="UP000694388"/>
    </source>
</evidence>
<evidence type="ECO:0000256" key="3">
    <source>
        <dbReference type="ARBA" id="ARBA00023015"/>
    </source>
</evidence>
<comment type="similarity">
    <text evidence="2">Belongs to the TAF6 family.</text>
</comment>
<dbReference type="PANTHER" id="PTHR10221">
    <property type="entry name" value="TRANSCRIPTION INITIATION FACTOR TFIID SUBUNIT 6"/>
    <property type="match status" value="1"/>
</dbReference>
<dbReference type="InterPro" id="IPR046344">
    <property type="entry name" value="TAF6_C_sf"/>
</dbReference>
<sequence>MFVSWQAWQDEKSAWSTRYGCITALCEFGKQMVKTIVLPQLRKESPRIQSVLHGPLIFRGDRTAAEKILALIIKHCTPVLQQSRVAPDKPCEYEADYGWLGISLCAHVQLARNHTLKQPSNAHQTTLVSPHPPNSAVFHISAHPTHLLSTTTPHYIMLSLPQSSPLSHAPNSTSGQSLCGQPMASLSNQVQKLGPRKLPLIVRQKGPRPAQICFLPCEKSMGSMGITKTQQVLMKPDKPGTAECSQLSLEPKQKMHERSGETGGQQEIIRKF</sequence>
<name>A0A8C4NFT9_EPTBU</name>
<dbReference type="Proteomes" id="UP000694388">
    <property type="component" value="Unplaced"/>
</dbReference>
<evidence type="ECO:0000256" key="6">
    <source>
        <dbReference type="SAM" id="MobiDB-lite"/>
    </source>
</evidence>
<dbReference type="GO" id="GO:0046695">
    <property type="term" value="C:SLIK (SAGA-like) complex"/>
    <property type="evidence" value="ECO:0007669"/>
    <property type="project" value="InterPro"/>
</dbReference>
<dbReference type="PANTHER" id="PTHR10221:SF9">
    <property type="entry name" value="TRANSCRIPTION INITIATION FACTOR TFIID SUBUNIT 6"/>
    <property type="match status" value="1"/>
</dbReference>
<evidence type="ECO:0000256" key="1">
    <source>
        <dbReference type="ARBA" id="ARBA00004123"/>
    </source>
</evidence>
<protein>
    <submittedName>
        <fullName evidence="7">Uncharacterized protein</fullName>
    </submittedName>
</protein>
<dbReference type="Gene3D" id="1.25.40.770">
    <property type="entry name" value="TAF6, C-terminal HEAT repeat domain"/>
    <property type="match status" value="1"/>
</dbReference>
<evidence type="ECO:0000256" key="4">
    <source>
        <dbReference type="ARBA" id="ARBA00023163"/>
    </source>
</evidence>
<keyword evidence="4" id="KW-0804">Transcription</keyword>
<feature type="region of interest" description="Disordered" evidence="6">
    <location>
        <begin position="251"/>
        <end position="272"/>
    </location>
</feature>
<dbReference type="GO" id="GO:0005669">
    <property type="term" value="C:transcription factor TFIID complex"/>
    <property type="evidence" value="ECO:0007669"/>
    <property type="project" value="InterPro"/>
</dbReference>
<evidence type="ECO:0000313" key="7">
    <source>
        <dbReference type="Ensembl" id="ENSEBUP00000001877.1"/>
    </source>
</evidence>
<dbReference type="AlphaFoldDB" id="A0A8C4NFT9"/>
<keyword evidence="5" id="KW-0539">Nucleus</keyword>
<organism evidence="7 8">
    <name type="scientific">Eptatretus burgeri</name>
    <name type="common">Inshore hagfish</name>
    <dbReference type="NCBI Taxonomy" id="7764"/>
    <lineage>
        <taxon>Eukaryota</taxon>
        <taxon>Metazoa</taxon>
        <taxon>Chordata</taxon>
        <taxon>Craniata</taxon>
        <taxon>Vertebrata</taxon>
        <taxon>Cyclostomata</taxon>
        <taxon>Myxini</taxon>
        <taxon>Myxiniformes</taxon>
        <taxon>Myxinidae</taxon>
        <taxon>Eptatretinae</taxon>
        <taxon>Eptatretus</taxon>
    </lineage>
</organism>
<dbReference type="GO" id="GO:0000124">
    <property type="term" value="C:SAGA complex"/>
    <property type="evidence" value="ECO:0007669"/>
    <property type="project" value="InterPro"/>
</dbReference>
<reference evidence="7" key="1">
    <citation type="submission" date="2025-08" db="UniProtKB">
        <authorList>
            <consortium name="Ensembl"/>
        </authorList>
    </citation>
    <scope>IDENTIFICATION</scope>
</reference>